<dbReference type="Gene3D" id="3.40.50.720">
    <property type="entry name" value="NAD(P)-binding Rossmann-like Domain"/>
    <property type="match status" value="1"/>
</dbReference>
<comment type="caution">
    <text evidence="5">The sequence shown here is derived from an EMBL/GenBank/DDBJ whole genome shotgun (WGS) entry which is preliminary data.</text>
</comment>
<dbReference type="AlphaFoldDB" id="A0AAE1AGS3"/>
<accession>A0AAE1AGS3</accession>
<evidence type="ECO:0000256" key="1">
    <source>
        <dbReference type="ARBA" id="ARBA00010928"/>
    </source>
</evidence>
<dbReference type="GO" id="GO:0006740">
    <property type="term" value="P:NADPH regeneration"/>
    <property type="evidence" value="ECO:0007669"/>
    <property type="project" value="TreeGrafter"/>
</dbReference>
<dbReference type="PANTHER" id="PTHR42840:SF3">
    <property type="entry name" value="BINDING ROSSMANN FOLD OXIDOREDUCTASE, PUTATIVE (AFU_ORTHOLOGUE AFUA_2G10240)-RELATED"/>
    <property type="match status" value="1"/>
</dbReference>
<evidence type="ECO:0000256" key="2">
    <source>
        <dbReference type="ARBA" id="ARBA00023002"/>
    </source>
</evidence>
<keyword evidence="6" id="KW-1185">Reference proteome</keyword>
<dbReference type="Gene3D" id="3.30.360.10">
    <property type="entry name" value="Dihydrodipicolinate Reductase, domain 2"/>
    <property type="match status" value="1"/>
</dbReference>
<organism evidence="5 6">
    <name type="scientific">Elysia crispata</name>
    <name type="common">lettuce slug</name>
    <dbReference type="NCBI Taxonomy" id="231223"/>
    <lineage>
        <taxon>Eukaryota</taxon>
        <taxon>Metazoa</taxon>
        <taxon>Spiralia</taxon>
        <taxon>Lophotrochozoa</taxon>
        <taxon>Mollusca</taxon>
        <taxon>Gastropoda</taxon>
        <taxon>Heterobranchia</taxon>
        <taxon>Euthyneura</taxon>
        <taxon>Panpulmonata</taxon>
        <taxon>Sacoglossa</taxon>
        <taxon>Placobranchoidea</taxon>
        <taxon>Plakobranchidae</taxon>
        <taxon>Elysia</taxon>
    </lineage>
</organism>
<dbReference type="InterPro" id="IPR036291">
    <property type="entry name" value="NAD(P)-bd_dom_sf"/>
</dbReference>
<proteinExistence type="inferred from homology"/>
<dbReference type="PANTHER" id="PTHR42840">
    <property type="entry name" value="NAD(P)-BINDING ROSSMANN-FOLD SUPERFAMILY PROTEIN-RELATED"/>
    <property type="match status" value="1"/>
</dbReference>
<dbReference type="GO" id="GO:0000166">
    <property type="term" value="F:nucleotide binding"/>
    <property type="evidence" value="ECO:0007669"/>
    <property type="project" value="InterPro"/>
</dbReference>
<dbReference type="SUPFAM" id="SSF55347">
    <property type="entry name" value="Glyceraldehyde-3-phosphate dehydrogenase-like, C-terminal domain"/>
    <property type="match status" value="1"/>
</dbReference>
<dbReference type="Pfam" id="PF01408">
    <property type="entry name" value="GFO_IDH_MocA"/>
    <property type="match status" value="1"/>
</dbReference>
<evidence type="ECO:0000259" key="3">
    <source>
        <dbReference type="Pfam" id="PF01408"/>
    </source>
</evidence>
<feature type="domain" description="Gfo/Idh/MocA-like oxidoreductase N-terminal" evidence="3">
    <location>
        <begin position="8"/>
        <end position="125"/>
    </location>
</feature>
<evidence type="ECO:0000259" key="4">
    <source>
        <dbReference type="Pfam" id="PF22725"/>
    </source>
</evidence>
<gene>
    <name evidence="5" type="ORF">RRG08_065358</name>
</gene>
<evidence type="ECO:0000313" key="5">
    <source>
        <dbReference type="EMBL" id="KAK3787357.1"/>
    </source>
</evidence>
<dbReference type="GO" id="GO:0005737">
    <property type="term" value="C:cytoplasm"/>
    <property type="evidence" value="ECO:0007669"/>
    <property type="project" value="TreeGrafter"/>
</dbReference>
<dbReference type="Proteomes" id="UP001283361">
    <property type="component" value="Unassembled WGS sequence"/>
</dbReference>
<comment type="similarity">
    <text evidence="1">Belongs to the Gfo/Idh/MocA family.</text>
</comment>
<evidence type="ECO:0008006" key="7">
    <source>
        <dbReference type="Google" id="ProtNLM"/>
    </source>
</evidence>
<dbReference type="InterPro" id="IPR055170">
    <property type="entry name" value="GFO_IDH_MocA-like_dom"/>
</dbReference>
<dbReference type="GO" id="GO:0016491">
    <property type="term" value="F:oxidoreductase activity"/>
    <property type="evidence" value="ECO:0007669"/>
    <property type="project" value="UniProtKB-KW"/>
</dbReference>
<feature type="domain" description="GFO/IDH/MocA-like oxidoreductase" evidence="4">
    <location>
        <begin position="140"/>
        <end position="257"/>
    </location>
</feature>
<keyword evidence="2" id="KW-0560">Oxidoreductase</keyword>
<dbReference type="EMBL" id="JAWDGP010001866">
    <property type="protein sequence ID" value="KAK3787357.1"/>
    <property type="molecule type" value="Genomic_DNA"/>
</dbReference>
<evidence type="ECO:0000313" key="6">
    <source>
        <dbReference type="Proteomes" id="UP001283361"/>
    </source>
</evidence>
<dbReference type="SUPFAM" id="SSF51735">
    <property type="entry name" value="NAD(P)-binding Rossmann-fold domains"/>
    <property type="match status" value="1"/>
</dbReference>
<dbReference type="Pfam" id="PF22725">
    <property type="entry name" value="GFO_IDH_MocA_C3"/>
    <property type="match status" value="1"/>
</dbReference>
<protein>
    <recommendedName>
        <fullName evidence="7">Inositol 2-dehydrogenase</fullName>
    </recommendedName>
</protein>
<name>A0AAE1AGS3_9GAST</name>
<reference evidence="5" key="1">
    <citation type="journal article" date="2023" name="G3 (Bethesda)">
        <title>A reference genome for the long-term kleptoplast-retaining sea slug Elysia crispata morphotype clarki.</title>
        <authorList>
            <person name="Eastman K.E."/>
            <person name="Pendleton A.L."/>
            <person name="Shaikh M.A."/>
            <person name="Suttiyut T."/>
            <person name="Ogas R."/>
            <person name="Tomko P."/>
            <person name="Gavelis G."/>
            <person name="Widhalm J.R."/>
            <person name="Wisecaver J.H."/>
        </authorList>
    </citation>
    <scope>NUCLEOTIDE SEQUENCE</scope>
    <source>
        <strain evidence="5">ECLA1</strain>
    </source>
</reference>
<dbReference type="InterPro" id="IPR000683">
    <property type="entry name" value="Gfo/Idh/MocA-like_OxRdtase_N"/>
</dbReference>
<sequence>MSGPARKFGIAVIGLGRMGVIHARSILLSPRARLKWIVRHKVEEARSFADTFDSPIQCVGPGQLDSVLGDHSVDGVVICSPTSQHETVIRAAVDAGKAVFSEKPITPDVDSTRSCYEMAEAKGIPLLCAFHRRFDPSLMAVKASVETGQSGRLRLLRCSSHDHQPPTIDYIKHSGGILKDSTIHDLDMALWMTASPARRVYVQGRAFDPDVRSAGDLDLVVVSVEHESGSVSVIDNGRRCAHGYDQRLEAICEDGSYVVTNRATHQLYTHGTGGSTSPGIDAGFDTRYPQAYLNEMEHFLDILSGSATPKVTKQDTVSAMELAEAAATSALTGQVVNIGDV</sequence>